<proteinExistence type="predicted"/>
<name>A0A9P6UVU4_9FUNG</name>
<feature type="region of interest" description="Disordered" evidence="3">
    <location>
        <begin position="189"/>
        <end position="235"/>
    </location>
</feature>
<sequence length="593" mass="65906">MRHPLPQLRIIQQQFDRPTKRPYSKVASPQRTAKAQISSGDDDEDDDDDDDDDEDPNSRFTRRLDDDYSSTSERPTKIRKKPGRKPNPASPAVRKEQNRAAQRAFRDRKERHLQEMENTIKELRETNSQITQRLQQDAQQFQVVVENLQRENYYLRHVVFSFETALTKGGNIAVLQEVKAELYDRHYEKHTTKKASGTSSPSPPSPPSPSSWSSPSSPSSPPTPPATSIFSTKDPIPFTFGSEGNSWRTQEHTFNHNSVSAKNYTSAMSAIPSSLSTPSASSSPQPSISSSPPATYSDPRDDNMFSVNNAILYTAPSLIPVQGLITGGSLSKSITTPEPLPVPRSPFTDAKAYHIKGTEYTKPGNVFDELQSSLFPPGTLQSIIHSGLATPQEIVNDISLLDQLQDHRPLRDPVISPRQAAITFSPFSIDTSPPSAPTSVLDDDDSIEFEIATSSLGLDDGLKQAVPPTNRLQREVQVLASAPPAVDIAIDPKIYAIPHDPRIDLIPCPKLRAQMILHQKSFDVDAACQVLVNGAICHGHPLDPHSWELPEEFFDRYGFLLGEEMLRHRNKVWPKKDGHKQGTNGSLYSNMNW</sequence>
<evidence type="ECO:0000256" key="2">
    <source>
        <dbReference type="ARBA" id="ARBA00023242"/>
    </source>
</evidence>
<gene>
    <name evidence="5" type="ORF">BGZ99_003580</name>
</gene>
<dbReference type="SUPFAM" id="SSF57959">
    <property type="entry name" value="Leucine zipper domain"/>
    <property type="match status" value="1"/>
</dbReference>
<dbReference type="Pfam" id="PF11905">
    <property type="entry name" value="DUF3425"/>
    <property type="match status" value="1"/>
</dbReference>
<dbReference type="CDD" id="cd14688">
    <property type="entry name" value="bZIP_YAP"/>
    <property type="match status" value="1"/>
</dbReference>
<feature type="compositionally biased region" description="Low complexity" evidence="3">
    <location>
        <begin position="271"/>
        <end position="294"/>
    </location>
</feature>
<dbReference type="InterPro" id="IPR021833">
    <property type="entry name" value="DUF3425"/>
</dbReference>
<feature type="domain" description="BZIP" evidence="4">
    <location>
        <begin position="94"/>
        <end position="136"/>
    </location>
</feature>
<dbReference type="InterPro" id="IPR050936">
    <property type="entry name" value="AP-1-like"/>
</dbReference>
<evidence type="ECO:0000313" key="5">
    <source>
        <dbReference type="EMBL" id="KAG0321948.1"/>
    </source>
</evidence>
<evidence type="ECO:0000256" key="1">
    <source>
        <dbReference type="ARBA" id="ARBA00004123"/>
    </source>
</evidence>
<comment type="subcellular location">
    <subcellularLocation>
        <location evidence="1">Nucleus</location>
    </subcellularLocation>
</comment>
<protein>
    <recommendedName>
        <fullName evidence="4">BZIP domain-containing protein</fullName>
    </recommendedName>
</protein>
<feature type="compositionally biased region" description="Acidic residues" evidence="3">
    <location>
        <begin position="40"/>
        <end position="55"/>
    </location>
</feature>
<organism evidence="5 6">
    <name type="scientific">Dissophora globulifera</name>
    <dbReference type="NCBI Taxonomy" id="979702"/>
    <lineage>
        <taxon>Eukaryota</taxon>
        <taxon>Fungi</taxon>
        <taxon>Fungi incertae sedis</taxon>
        <taxon>Mucoromycota</taxon>
        <taxon>Mortierellomycotina</taxon>
        <taxon>Mortierellomycetes</taxon>
        <taxon>Mortierellales</taxon>
        <taxon>Mortierellaceae</taxon>
        <taxon>Dissophora</taxon>
    </lineage>
</organism>
<dbReference type="SMART" id="SM00338">
    <property type="entry name" value="BRLZ"/>
    <property type="match status" value="1"/>
</dbReference>
<feature type="compositionally biased region" description="Polar residues" evidence="3">
    <location>
        <begin position="581"/>
        <end position="593"/>
    </location>
</feature>
<dbReference type="PANTHER" id="PTHR40621:SF6">
    <property type="entry name" value="AP-1-LIKE TRANSCRIPTION FACTOR YAP1-RELATED"/>
    <property type="match status" value="1"/>
</dbReference>
<feature type="compositionally biased region" description="Basic and acidic residues" evidence="3">
    <location>
        <begin position="93"/>
        <end position="108"/>
    </location>
</feature>
<reference evidence="5" key="1">
    <citation type="journal article" date="2020" name="Fungal Divers.">
        <title>Resolving the Mortierellaceae phylogeny through synthesis of multi-gene phylogenetics and phylogenomics.</title>
        <authorList>
            <person name="Vandepol N."/>
            <person name="Liber J."/>
            <person name="Desiro A."/>
            <person name="Na H."/>
            <person name="Kennedy M."/>
            <person name="Barry K."/>
            <person name="Grigoriev I.V."/>
            <person name="Miller A.N."/>
            <person name="O'Donnell K."/>
            <person name="Stajich J.E."/>
            <person name="Bonito G."/>
        </authorList>
    </citation>
    <scope>NUCLEOTIDE SEQUENCE</scope>
    <source>
        <strain evidence="5">REB-010B</strain>
    </source>
</reference>
<dbReference type="Gene3D" id="1.20.5.170">
    <property type="match status" value="1"/>
</dbReference>
<keyword evidence="2" id="KW-0539">Nucleus</keyword>
<feature type="region of interest" description="Disordered" evidence="3">
    <location>
        <begin position="1"/>
        <end position="108"/>
    </location>
</feature>
<feature type="region of interest" description="Disordered" evidence="3">
    <location>
        <begin position="574"/>
        <end position="593"/>
    </location>
</feature>
<dbReference type="GO" id="GO:0000976">
    <property type="term" value="F:transcription cis-regulatory region binding"/>
    <property type="evidence" value="ECO:0007669"/>
    <property type="project" value="InterPro"/>
</dbReference>
<feature type="compositionally biased region" description="Polar residues" evidence="3">
    <location>
        <begin position="27"/>
        <end position="39"/>
    </location>
</feature>
<dbReference type="EMBL" id="JAAAIP010000225">
    <property type="protein sequence ID" value="KAG0321948.1"/>
    <property type="molecule type" value="Genomic_DNA"/>
</dbReference>
<dbReference type="OrthoDB" id="2593073at2759"/>
<dbReference type="InterPro" id="IPR046347">
    <property type="entry name" value="bZIP_sf"/>
</dbReference>
<comment type="caution">
    <text evidence="5">The sequence shown here is derived from an EMBL/GenBank/DDBJ whole genome shotgun (WGS) entry which is preliminary data.</text>
</comment>
<evidence type="ECO:0000256" key="3">
    <source>
        <dbReference type="SAM" id="MobiDB-lite"/>
    </source>
</evidence>
<dbReference type="InterPro" id="IPR004827">
    <property type="entry name" value="bZIP"/>
</dbReference>
<dbReference type="GO" id="GO:0090575">
    <property type="term" value="C:RNA polymerase II transcription regulator complex"/>
    <property type="evidence" value="ECO:0007669"/>
    <property type="project" value="TreeGrafter"/>
</dbReference>
<evidence type="ECO:0000313" key="6">
    <source>
        <dbReference type="Proteomes" id="UP000738325"/>
    </source>
</evidence>
<keyword evidence="6" id="KW-1185">Reference proteome</keyword>
<evidence type="ECO:0000259" key="4">
    <source>
        <dbReference type="PROSITE" id="PS50217"/>
    </source>
</evidence>
<dbReference type="PANTHER" id="PTHR40621">
    <property type="entry name" value="TRANSCRIPTION FACTOR KAPC-RELATED"/>
    <property type="match status" value="1"/>
</dbReference>
<dbReference type="GO" id="GO:0001228">
    <property type="term" value="F:DNA-binding transcription activator activity, RNA polymerase II-specific"/>
    <property type="evidence" value="ECO:0007669"/>
    <property type="project" value="TreeGrafter"/>
</dbReference>
<dbReference type="AlphaFoldDB" id="A0A9P6UVU4"/>
<dbReference type="PROSITE" id="PS50217">
    <property type="entry name" value="BZIP"/>
    <property type="match status" value="1"/>
</dbReference>
<dbReference type="Proteomes" id="UP000738325">
    <property type="component" value="Unassembled WGS sequence"/>
</dbReference>
<feature type="region of interest" description="Disordered" evidence="3">
    <location>
        <begin position="271"/>
        <end position="302"/>
    </location>
</feature>
<accession>A0A9P6UVU4</accession>
<dbReference type="PROSITE" id="PS00036">
    <property type="entry name" value="BZIP_BASIC"/>
    <property type="match status" value="1"/>
</dbReference>